<dbReference type="Proteomes" id="UP000835052">
    <property type="component" value="Unassembled WGS sequence"/>
</dbReference>
<evidence type="ECO:0000313" key="2">
    <source>
        <dbReference type="EMBL" id="CAD6196552.1"/>
    </source>
</evidence>
<evidence type="ECO:0008006" key="4">
    <source>
        <dbReference type="Google" id="ProtNLM"/>
    </source>
</evidence>
<dbReference type="EMBL" id="CAJGYM010000074">
    <property type="protein sequence ID" value="CAD6196552.1"/>
    <property type="molecule type" value="Genomic_DNA"/>
</dbReference>
<proteinExistence type="predicted"/>
<evidence type="ECO:0000256" key="1">
    <source>
        <dbReference type="SAM" id="SignalP"/>
    </source>
</evidence>
<dbReference type="AlphaFoldDB" id="A0A8S1HML8"/>
<reference evidence="2" key="1">
    <citation type="submission" date="2020-10" db="EMBL/GenBank/DDBJ databases">
        <authorList>
            <person name="Kikuchi T."/>
        </authorList>
    </citation>
    <scope>NUCLEOTIDE SEQUENCE</scope>
    <source>
        <strain evidence="2">NKZ352</strain>
    </source>
</reference>
<keyword evidence="1" id="KW-0732">Signal</keyword>
<name>A0A8S1HML8_9PELO</name>
<comment type="caution">
    <text evidence="2">The sequence shown here is derived from an EMBL/GenBank/DDBJ whole genome shotgun (WGS) entry which is preliminary data.</text>
</comment>
<feature type="signal peptide" evidence="1">
    <location>
        <begin position="1"/>
        <end position="19"/>
    </location>
</feature>
<evidence type="ECO:0000313" key="3">
    <source>
        <dbReference type="Proteomes" id="UP000835052"/>
    </source>
</evidence>
<feature type="chain" id="PRO_5035718188" description="SXP/RAL-2 family protein Ani s 5-like cation-binding domain-containing protein" evidence="1">
    <location>
        <begin position="20"/>
        <end position="131"/>
    </location>
</feature>
<gene>
    <name evidence="2" type="ORF">CAUJ_LOCUS12466</name>
</gene>
<sequence length="131" mass="14746">MSTAFKIFTLLALCAVASAEFQNMSALYDIFAPRDGGEKPFYEKNLEDLLKSFLQQIKDMGVEKPTVKVVDEGIKKLIAGLKANPKLTPAQFKQKFGIKWNKEFVDKLLQQPVGDVSKVAEVVLKIKKRKQ</sequence>
<keyword evidence="3" id="KW-1185">Reference proteome</keyword>
<accession>A0A8S1HML8</accession>
<organism evidence="2 3">
    <name type="scientific">Caenorhabditis auriculariae</name>
    <dbReference type="NCBI Taxonomy" id="2777116"/>
    <lineage>
        <taxon>Eukaryota</taxon>
        <taxon>Metazoa</taxon>
        <taxon>Ecdysozoa</taxon>
        <taxon>Nematoda</taxon>
        <taxon>Chromadorea</taxon>
        <taxon>Rhabditida</taxon>
        <taxon>Rhabditina</taxon>
        <taxon>Rhabditomorpha</taxon>
        <taxon>Rhabditoidea</taxon>
        <taxon>Rhabditidae</taxon>
        <taxon>Peloderinae</taxon>
        <taxon>Caenorhabditis</taxon>
    </lineage>
</organism>
<protein>
    <recommendedName>
        <fullName evidence="4">SXP/RAL-2 family protein Ani s 5-like cation-binding domain-containing protein</fullName>
    </recommendedName>
</protein>